<protein>
    <submittedName>
        <fullName evidence="1">(wild Malaysian banana) hypothetical protein</fullName>
    </submittedName>
</protein>
<name>A0A804HMA4_MUSAM</name>
<proteinExistence type="predicted"/>
<dbReference type="Gramene" id="Ma00_t01450.1">
    <property type="protein sequence ID" value="Ma00_p01450.1"/>
    <property type="gene ID" value="Ma00_g01450"/>
</dbReference>
<organism evidence="2 3">
    <name type="scientific">Musa acuminata subsp. malaccensis</name>
    <name type="common">Wild banana</name>
    <name type="synonym">Musa malaccensis</name>
    <dbReference type="NCBI Taxonomy" id="214687"/>
    <lineage>
        <taxon>Eukaryota</taxon>
        <taxon>Viridiplantae</taxon>
        <taxon>Streptophyta</taxon>
        <taxon>Embryophyta</taxon>
        <taxon>Tracheophyta</taxon>
        <taxon>Spermatophyta</taxon>
        <taxon>Magnoliopsida</taxon>
        <taxon>Liliopsida</taxon>
        <taxon>Zingiberales</taxon>
        <taxon>Musaceae</taxon>
        <taxon>Musa</taxon>
    </lineage>
</organism>
<dbReference type="EMBL" id="HG996466">
    <property type="protein sequence ID" value="CAG1860216.1"/>
    <property type="molecule type" value="Genomic_DNA"/>
</dbReference>
<gene>
    <name evidence="1" type="ORF">GSMUA_305120.1</name>
</gene>
<reference evidence="2" key="2">
    <citation type="submission" date="2021-05" db="UniProtKB">
        <authorList>
            <consortium name="EnsemblPlants"/>
        </authorList>
    </citation>
    <scope>IDENTIFICATION</scope>
    <source>
        <strain evidence="2">subsp. malaccensis</strain>
    </source>
</reference>
<evidence type="ECO:0000313" key="2">
    <source>
        <dbReference type="EnsemblPlants" id="Ma00_p01450.1"/>
    </source>
</evidence>
<dbReference type="EnsemblPlants" id="Ma00_t01450.1">
    <property type="protein sequence ID" value="Ma00_p01450.1"/>
    <property type="gene ID" value="Ma00_g01450"/>
</dbReference>
<dbReference type="AlphaFoldDB" id="A0A804HMA4"/>
<reference evidence="1" key="1">
    <citation type="submission" date="2021-03" db="EMBL/GenBank/DDBJ databases">
        <authorList>
            <consortium name="Genoscope - CEA"/>
            <person name="William W."/>
        </authorList>
    </citation>
    <scope>NUCLEOTIDE SEQUENCE</scope>
    <source>
        <strain evidence="1">Doubled-haploid Pahang</strain>
    </source>
</reference>
<evidence type="ECO:0000313" key="3">
    <source>
        <dbReference type="Proteomes" id="UP000012960"/>
    </source>
</evidence>
<dbReference type="InParanoid" id="A0A804HMA4"/>
<dbReference type="Proteomes" id="UP000012960">
    <property type="component" value="Unplaced"/>
</dbReference>
<evidence type="ECO:0000313" key="1">
    <source>
        <dbReference type="EMBL" id="CAG1860216.1"/>
    </source>
</evidence>
<keyword evidence="3" id="KW-1185">Reference proteome</keyword>
<sequence length="35" mass="4023">MGFGTLHFGFMNCWHNTFFCVVHVLLSNGDCAFLR</sequence>
<accession>A0A804HMA4</accession>